<dbReference type="AlphaFoldDB" id="X1A293"/>
<accession>X1A293</accession>
<dbReference type="EMBL" id="BART01014619">
    <property type="protein sequence ID" value="GAG75859.1"/>
    <property type="molecule type" value="Genomic_DNA"/>
</dbReference>
<organism evidence="1">
    <name type="scientific">marine sediment metagenome</name>
    <dbReference type="NCBI Taxonomy" id="412755"/>
    <lineage>
        <taxon>unclassified sequences</taxon>
        <taxon>metagenomes</taxon>
        <taxon>ecological metagenomes</taxon>
    </lineage>
</organism>
<protein>
    <submittedName>
        <fullName evidence="1">Uncharacterized protein</fullName>
    </submittedName>
</protein>
<reference evidence="1" key="1">
    <citation type="journal article" date="2014" name="Front. Microbiol.">
        <title>High frequency of phylogenetically diverse reductive dehalogenase-homologous genes in deep subseafloor sedimentary metagenomes.</title>
        <authorList>
            <person name="Kawai M."/>
            <person name="Futagami T."/>
            <person name="Toyoda A."/>
            <person name="Takaki Y."/>
            <person name="Nishi S."/>
            <person name="Hori S."/>
            <person name="Arai W."/>
            <person name="Tsubouchi T."/>
            <person name="Morono Y."/>
            <person name="Uchiyama I."/>
            <person name="Ito T."/>
            <person name="Fujiyama A."/>
            <person name="Inagaki F."/>
            <person name="Takami H."/>
        </authorList>
    </citation>
    <scope>NUCLEOTIDE SEQUENCE</scope>
    <source>
        <strain evidence="1">Expedition CK06-06</strain>
    </source>
</reference>
<evidence type="ECO:0000313" key="1">
    <source>
        <dbReference type="EMBL" id="GAG75859.1"/>
    </source>
</evidence>
<sequence length="85" mass="9739">KLIIQKAMCFPPFTEYLVRAYAAREPRKRAIPVLPEETIKLLTKYLKRLLSLITVTKWEKSGLKRKIGGIIQISLAALRADESNQ</sequence>
<comment type="caution">
    <text evidence="1">The sequence shown here is derived from an EMBL/GenBank/DDBJ whole genome shotgun (WGS) entry which is preliminary data.</text>
</comment>
<proteinExistence type="predicted"/>
<gene>
    <name evidence="1" type="ORF">S01H4_29008</name>
</gene>
<name>X1A293_9ZZZZ</name>
<feature type="non-terminal residue" evidence="1">
    <location>
        <position position="1"/>
    </location>
</feature>